<name>A0A1F7W5A6_9BACT</name>
<evidence type="ECO:0008006" key="3">
    <source>
        <dbReference type="Google" id="ProtNLM"/>
    </source>
</evidence>
<comment type="caution">
    <text evidence="1">The sequence shown here is derived from an EMBL/GenBank/DDBJ whole genome shotgun (WGS) entry which is preliminary data.</text>
</comment>
<evidence type="ECO:0000313" key="1">
    <source>
        <dbReference type="EMBL" id="OGL97971.1"/>
    </source>
</evidence>
<gene>
    <name evidence="1" type="ORF">A2304_05440</name>
</gene>
<sequence length="359" mass="40092">MHSEIPGVDLCISFDTTGSMYPCLTQVRRSVVDLVRRLFRDIPNLCIAIVAHGDYCDAGSTYVIRTFDFSSDEQAICRFVENVGATCGGDAPECYELVLHDVRSMSWRAGAEKALVMVGDDVPHEASYPLNLKRIDWRNELALLLEAGIHVYGVHAMPGIRRHSKHFYEEIARATGGYYLTLDQFAAIVDIICAVAYRASGPDQLRAFRDEVRDGRRMTRNMSQVFQVLTGERETVADRPGLVPVPAGRFQVLKVDLDTPIKQFVLAQGLAFKQGRGFYEFTKPETVQDYKEVVLMDRATGDMFTGSEARAMIGLPAGVNARIRPSALTEFRVFVQSTSVNRKLVGGAGFLYEVEDWSR</sequence>
<dbReference type="PANTHER" id="PTHR47824:SF3">
    <property type="entry name" value="UBIQUITIN-LIKE DOMAIN-CONTAINING PROTEIN"/>
    <property type="match status" value="1"/>
</dbReference>
<reference evidence="1 2" key="1">
    <citation type="journal article" date="2016" name="Nat. Commun.">
        <title>Thousands of microbial genomes shed light on interconnected biogeochemical processes in an aquifer system.</title>
        <authorList>
            <person name="Anantharaman K."/>
            <person name="Brown C.T."/>
            <person name="Hug L.A."/>
            <person name="Sharon I."/>
            <person name="Castelle C.J."/>
            <person name="Probst A.J."/>
            <person name="Thomas B.C."/>
            <person name="Singh A."/>
            <person name="Wilkins M.J."/>
            <person name="Karaoz U."/>
            <person name="Brodie E.L."/>
            <person name="Williams K.H."/>
            <person name="Hubbard S.S."/>
            <person name="Banfield J.F."/>
        </authorList>
    </citation>
    <scope>NUCLEOTIDE SEQUENCE [LARGE SCALE GENOMIC DNA]</scope>
</reference>
<organism evidence="1 2">
    <name type="scientific">Candidatus Uhrbacteria bacterium RIFOXYB2_FULL_57_15</name>
    <dbReference type="NCBI Taxonomy" id="1802422"/>
    <lineage>
        <taxon>Bacteria</taxon>
        <taxon>Candidatus Uhriibacteriota</taxon>
    </lineage>
</organism>
<dbReference type="SUPFAM" id="SSF53300">
    <property type="entry name" value="vWA-like"/>
    <property type="match status" value="1"/>
</dbReference>
<dbReference type="Gene3D" id="3.40.50.410">
    <property type="entry name" value="von Willebrand factor, type A domain"/>
    <property type="match status" value="1"/>
</dbReference>
<dbReference type="Proteomes" id="UP000176501">
    <property type="component" value="Unassembled WGS sequence"/>
</dbReference>
<dbReference type="InterPro" id="IPR036465">
    <property type="entry name" value="vWFA_dom_sf"/>
</dbReference>
<dbReference type="AlphaFoldDB" id="A0A1F7W5A6"/>
<evidence type="ECO:0000313" key="2">
    <source>
        <dbReference type="Proteomes" id="UP000176501"/>
    </source>
</evidence>
<dbReference type="PANTHER" id="PTHR47824">
    <property type="entry name" value="UBIQUITIN-LIKE DOMAIN-CONTAINING PROTEIN"/>
    <property type="match status" value="1"/>
</dbReference>
<accession>A0A1F7W5A6</accession>
<dbReference type="EMBL" id="MGFE01000026">
    <property type="protein sequence ID" value="OGL97971.1"/>
    <property type="molecule type" value="Genomic_DNA"/>
</dbReference>
<proteinExistence type="predicted"/>
<dbReference type="CDD" id="cd00198">
    <property type="entry name" value="vWFA"/>
    <property type="match status" value="1"/>
</dbReference>
<protein>
    <recommendedName>
        <fullName evidence="3">VWFA domain-containing protein</fullName>
    </recommendedName>
</protein>